<dbReference type="EMBL" id="KQ243399">
    <property type="protein sequence ID" value="KNC75840.1"/>
    <property type="molecule type" value="Genomic_DNA"/>
</dbReference>
<dbReference type="OrthoDB" id="101988at2759"/>
<evidence type="ECO:0000313" key="1">
    <source>
        <dbReference type="EMBL" id="KNC75840.1"/>
    </source>
</evidence>
<evidence type="ECO:0000313" key="2">
    <source>
        <dbReference type="Proteomes" id="UP000054560"/>
    </source>
</evidence>
<name>A0A0L0FGE5_9EUKA</name>
<dbReference type="Proteomes" id="UP000054560">
    <property type="component" value="Unassembled WGS sequence"/>
</dbReference>
<keyword evidence="2" id="KW-1185">Reference proteome</keyword>
<organism evidence="1 2">
    <name type="scientific">Sphaeroforma arctica JP610</name>
    <dbReference type="NCBI Taxonomy" id="667725"/>
    <lineage>
        <taxon>Eukaryota</taxon>
        <taxon>Ichthyosporea</taxon>
        <taxon>Ichthyophonida</taxon>
        <taxon>Sphaeroforma</taxon>
    </lineage>
</organism>
<dbReference type="RefSeq" id="XP_014149742.1">
    <property type="nucleotide sequence ID" value="XM_014294267.1"/>
</dbReference>
<sequence>KYVQSTSQFVCNPQALVSQRLGDKMTPSHSNLKRYAKNYKDFLQYWQPDHDWDAYENLINIPHEITIQILPQDIFKYFCLLAYGSENPGPDEHPTLRRESGLGFLKKVYLILYAAHRY</sequence>
<accession>A0A0L0FGE5</accession>
<protein>
    <submittedName>
        <fullName evidence="1">Uncharacterized protein</fullName>
    </submittedName>
</protein>
<reference evidence="1 2" key="1">
    <citation type="submission" date="2011-02" db="EMBL/GenBank/DDBJ databases">
        <title>The Genome Sequence of Sphaeroforma arctica JP610.</title>
        <authorList>
            <consortium name="The Broad Institute Genome Sequencing Platform"/>
            <person name="Russ C."/>
            <person name="Cuomo C."/>
            <person name="Young S.K."/>
            <person name="Zeng Q."/>
            <person name="Gargeya S."/>
            <person name="Alvarado L."/>
            <person name="Berlin A."/>
            <person name="Chapman S.B."/>
            <person name="Chen Z."/>
            <person name="Freedman E."/>
            <person name="Gellesch M."/>
            <person name="Goldberg J."/>
            <person name="Griggs A."/>
            <person name="Gujja S."/>
            <person name="Heilman E."/>
            <person name="Heiman D."/>
            <person name="Howarth C."/>
            <person name="Mehta T."/>
            <person name="Neiman D."/>
            <person name="Pearson M."/>
            <person name="Roberts A."/>
            <person name="Saif S."/>
            <person name="Shea T."/>
            <person name="Shenoy N."/>
            <person name="Sisk P."/>
            <person name="Stolte C."/>
            <person name="Sykes S."/>
            <person name="White J."/>
            <person name="Yandava C."/>
            <person name="Burger G."/>
            <person name="Gray M.W."/>
            <person name="Holland P.W.H."/>
            <person name="King N."/>
            <person name="Lang F.B.F."/>
            <person name="Roger A.J."/>
            <person name="Ruiz-Trillo I."/>
            <person name="Haas B."/>
            <person name="Nusbaum C."/>
            <person name="Birren B."/>
        </authorList>
    </citation>
    <scope>NUCLEOTIDE SEQUENCE [LARGE SCALE GENOMIC DNA]</scope>
    <source>
        <strain evidence="1 2">JP610</strain>
    </source>
</reference>
<dbReference type="AlphaFoldDB" id="A0A0L0FGE5"/>
<gene>
    <name evidence="1" type="ORF">SARC_11643</name>
</gene>
<proteinExistence type="predicted"/>
<dbReference type="GeneID" id="25912147"/>
<feature type="non-terminal residue" evidence="1">
    <location>
        <position position="1"/>
    </location>
</feature>